<feature type="domain" description="Xylanolytic transcriptional activator regulatory" evidence="6">
    <location>
        <begin position="166"/>
        <end position="236"/>
    </location>
</feature>
<dbReference type="RefSeq" id="XP_018760402.1">
    <property type="nucleotide sequence ID" value="XM_018901819.1"/>
</dbReference>
<sequence>MKPLKACTECRRIKRKCTRQNGRIGDPCDQWQMKNLKCTSCLTNVTAQRLSLLPNLTTVDIPVDVATRLVYHYLTKLHSRPHSLFHPATLKKQVQDGSVNKALLLAICSMGARFDARENIRSLEDTYIGESKRLLLADLDNICIENVQTCILIVNLYAAHLNPSSEALFFRIGVNLLQIMEADTLATETLIDRETRIRAWWTLYMADRWSSSSLGLTLQIRDTDIAVDLPMHELIFESIPRRDGTEGPLTAGTLGAQDFSGSPVWTDQGSQDAKVSKKLTDCEKQETFEEKIEV</sequence>
<evidence type="ECO:0000256" key="5">
    <source>
        <dbReference type="ARBA" id="ARBA00023242"/>
    </source>
</evidence>
<dbReference type="GO" id="GO:0006351">
    <property type="term" value="P:DNA-templated transcription"/>
    <property type="evidence" value="ECO:0007669"/>
    <property type="project" value="InterPro"/>
</dbReference>
<dbReference type="CDD" id="cd12148">
    <property type="entry name" value="fungal_TF_MHR"/>
    <property type="match status" value="1"/>
</dbReference>
<evidence type="ECO:0000259" key="6">
    <source>
        <dbReference type="SMART" id="SM00906"/>
    </source>
</evidence>
<accession>W7MSX6</accession>
<proteinExistence type="predicted"/>
<dbReference type="OrthoDB" id="1924787at2759"/>
<organism evidence="7 8">
    <name type="scientific">Gibberella moniliformis (strain M3125 / FGSC 7600)</name>
    <name type="common">Maize ear and stalk rot fungus</name>
    <name type="synonym">Fusarium verticillioides</name>
    <dbReference type="NCBI Taxonomy" id="334819"/>
    <lineage>
        <taxon>Eukaryota</taxon>
        <taxon>Fungi</taxon>
        <taxon>Dikarya</taxon>
        <taxon>Ascomycota</taxon>
        <taxon>Pezizomycotina</taxon>
        <taxon>Sordariomycetes</taxon>
        <taxon>Hypocreomycetidae</taxon>
        <taxon>Hypocreales</taxon>
        <taxon>Nectriaceae</taxon>
        <taxon>Fusarium</taxon>
        <taxon>Fusarium fujikuroi species complex</taxon>
    </lineage>
</organism>
<dbReference type="eggNOG" id="ENOG502SJWB">
    <property type="taxonomic scope" value="Eukaryota"/>
</dbReference>
<dbReference type="AlphaFoldDB" id="W7MSX6"/>
<evidence type="ECO:0000256" key="4">
    <source>
        <dbReference type="ARBA" id="ARBA00023163"/>
    </source>
</evidence>
<evidence type="ECO:0000256" key="2">
    <source>
        <dbReference type="ARBA" id="ARBA00022723"/>
    </source>
</evidence>
<name>W7MSX6_GIBM7</name>
<dbReference type="CDD" id="cd00067">
    <property type="entry name" value="GAL4"/>
    <property type="match status" value="1"/>
</dbReference>
<evidence type="ECO:0000313" key="8">
    <source>
        <dbReference type="Proteomes" id="UP000009096"/>
    </source>
</evidence>
<dbReference type="KEGG" id="fvr:FVEG_12476"/>
<dbReference type="STRING" id="334819.W7MSX6"/>
<keyword evidence="4" id="KW-0804">Transcription</keyword>
<gene>
    <name evidence="7" type="ORF">FVEG_12476</name>
</gene>
<dbReference type="InterPro" id="IPR001138">
    <property type="entry name" value="Zn2Cys6_DnaBD"/>
</dbReference>
<evidence type="ECO:0000256" key="3">
    <source>
        <dbReference type="ARBA" id="ARBA00023015"/>
    </source>
</evidence>
<dbReference type="PANTHER" id="PTHR47338:SF16">
    <property type="entry name" value="TRANSCRIPTION FACTOR, PUTATIVE (AFU_ORTHOLOGUE AFUA_2G09360)-RELATED"/>
    <property type="match status" value="1"/>
</dbReference>
<dbReference type="Proteomes" id="UP000009096">
    <property type="component" value="Chromosome 4"/>
</dbReference>
<dbReference type="GO" id="GO:0008270">
    <property type="term" value="F:zinc ion binding"/>
    <property type="evidence" value="ECO:0007669"/>
    <property type="project" value="InterPro"/>
</dbReference>
<dbReference type="Pfam" id="PF04082">
    <property type="entry name" value="Fungal_trans"/>
    <property type="match status" value="1"/>
</dbReference>
<dbReference type="SMART" id="SM00906">
    <property type="entry name" value="Fungal_trans"/>
    <property type="match status" value="1"/>
</dbReference>
<dbReference type="InterPro" id="IPR007219">
    <property type="entry name" value="XnlR_reg_dom"/>
</dbReference>
<evidence type="ECO:0000256" key="1">
    <source>
        <dbReference type="ARBA" id="ARBA00004123"/>
    </source>
</evidence>
<protein>
    <recommendedName>
        <fullName evidence="6">Xylanolytic transcriptional activator regulatory domain-containing protein</fullName>
    </recommendedName>
</protein>
<reference evidence="7 8" key="1">
    <citation type="journal article" date="2010" name="Nature">
        <title>Comparative genomics reveals mobile pathogenicity chromosomes in Fusarium.</title>
        <authorList>
            <person name="Ma L.J."/>
            <person name="van der Does H.C."/>
            <person name="Borkovich K.A."/>
            <person name="Coleman J.J."/>
            <person name="Daboussi M.J."/>
            <person name="Di Pietro A."/>
            <person name="Dufresne M."/>
            <person name="Freitag M."/>
            <person name="Grabherr M."/>
            <person name="Henrissat B."/>
            <person name="Houterman P.M."/>
            <person name="Kang S."/>
            <person name="Shim W.B."/>
            <person name="Woloshuk C."/>
            <person name="Xie X."/>
            <person name="Xu J.R."/>
            <person name="Antoniw J."/>
            <person name="Baker S.E."/>
            <person name="Bluhm B.H."/>
            <person name="Breakspear A."/>
            <person name="Brown D.W."/>
            <person name="Butchko R.A."/>
            <person name="Chapman S."/>
            <person name="Coulson R."/>
            <person name="Coutinho P.M."/>
            <person name="Danchin E.G."/>
            <person name="Diener A."/>
            <person name="Gale L.R."/>
            <person name="Gardiner D.M."/>
            <person name="Goff S."/>
            <person name="Hammond-Kosack K.E."/>
            <person name="Hilburn K."/>
            <person name="Hua-Van A."/>
            <person name="Jonkers W."/>
            <person name="Kazan K."/>
            <person name="Kodira C.D."/>
            <person name="Koehrsen M."/>
            <person name="Kumar L."/>
            <person name="Lee Y.H."/>
            <person name="Li L."/>
            <person name="Manners J.M."/>
            <person name="Miranda-Saavedra D."/>
            <person name="Mukherjee M."/>
            <person name="Park G."/>
            <person name="Park J."/>
            <person name="Park S.Y."/>
            <person name="Proctor R.H."/>
            <person name="Regev A."/>
            <person name="Ruiz-Roldan M.C."/>
            <person name="Sain D."/>
            <person name="Sakthikumar S."/>
            <person name="Sykes S."/>
            <person name="Schwartz D.C."/>
            <person name="Turgeon B.G."/>
            <person name="Wapinski I."/>
            <person name="Yoder O."/>
            <person name="Young S."/>
            <person name="Zeng Q."/>
            <person name="Zhou S."/>
            <person name="Galagan J."/>
            <person name="Cuomo C.A."/>
            <person name="Kistler H.C."/>
            <person name="Rep M."/>
        </authorList>
    </citation>
    <scope>NUCLEOTIDE SEQUENCE [LARGE SCALE GENOMIC DNA]</scope>
    <source>
        <strain evidence="8">M3125 / FGSC 7600</strain>
    </source>
</reference>
<dbReference type="EMBL" id="DS022260">
    <property type="protein sequence ID" value="EWG54211.1"/>
    <property type="molecule type" value="Genomic_DNA"/>
</dbReference>
<dbReference type="PANTHER" id="PTHR47338">
    <property type="entry name" value="ZN(II)2CYS6 TRANSCRIPTION FACTOR (EUROFUNG)-RELATED"/>
    <property type="match status" value="1"/>
</dbReference>
<keyword evidence="8" id="KW-1185">Reference proteome</keyword>
<dbReference type="GO" id="GO:0005634">
    <property type="term" value="C:nucleus"/>
    <property type="evidence" value="ECO:0007669"/>
    <property type="project" value="UniProtKB-SubCell"/>
</dbReference>
<dbReference type="VEuPathDB" id="FungiDB:FVEG_12476"/>
<keyword evidence="5" id="KW-0539">Nucleus</keyword>
<keyword evidence="3" id="KW-0805">Transcription regulation</keyword>
<dbReference type="GeneID" id="30069914"/>
<dbReference type="GO" id="GO:0000981">
    <property type="term" value="F:DNA-binding transcription factor activity, RNA polymerase II-specific"/>
    <property type="evidence" value="ECO:0007669"/>
    <property type="project" value="InterPro"/>
</dbReference>
<evidence type="ECO:0000313" key="7">
    <source>
        <dbReference type="EMBL" id="EWG54211.1"/>
    </source>
</evidence>
<comment type="subcellular location">
    <subcellularLocation>
        <location evidence="1">Nucleus</location>
    </subcellularLocation>
</comment>
<dbReference type="InterPro" id="IPR050815">
    <property type="entry name" value="TF_fung"/>
</dbReference>
<keyword evidence="2" id="KW-0479">Metal-binding</keyword>
<dbReference type="GO" id="GO:0003677">
    <property type="term" value="F:DNA binding"/>
    <property type="evidence" value="ECO:0007669"/>
    <property type="project" value="InterPro"/>
</dbReference>
<dbReference type="EMBL" id="CM000581">
    <property type="protein sequence ID" value="EWG54211.1"/>
    <property type="molecule type" value="Genomic_DNA"/>
</dbReference>